<dbReference type="EMBL" id="DRTD01000007">
    <property type="protein sequence ID" value="HHE54157.1"/>
    <property type="molecule type" value="Genomic_DNA"/>
</dbReference>
<comment type="caution">
    <text evidence="5">The sequence shown here is derived from an EMBL/GenBank/DDBJ whole genome shotgun (WGS) entry which is preliminary data.</text>
</comment>
<name>A0A7V5H1W8_CALAY</name>
<gene>
    <name evidence="5" type="ORF">ENL21_00110</name>
</gene>
<dbReference type="PANTHER" id="PTHR30381:SF0">
    <property type="entry name" value="FLAGELLAR P-RING PROTEIN"/>
    <property type="match status" value="1"/>
</dbReference>
<dbReference type="Proteomes" id="UP000886111">
    <property type="component" value="Unassembled WGS sequence"/>
</dbReference>
<dbReference type="Pfam" id="PF02119">
    <property type="entry name" value="FlgI"/>
    <property type="match status" value="1"/>
</dbReference>
<dbReference type="GO" id="GO:0030288">
    <property type="term" value="C:outer membrane-bounded periplasmic space"/>
    <property type="evidence" value="ECO:0007669"/>
    <property type="project" value="InterPro"/>
</dbReference>
<organism evidence="5">
    <name type="scientific">Caldithrix abyssi</name>
    <dbReference type="NCBI Taxonomy" id="187145"/>
    <lineage>
        <taxon>Bacteria</taxon>
        <taxon>Pseudomonadati</taxon>
        <taxon>Calditrichota</taxon>
        <taxon>Calditrichia</taxon>
        <taxon>Calditrichales</taxon>
        <taxon>Calditrichaceae</taxon>
        <taxon>Caldithrix</taxon>
    </lineage>
</organism>
<dbReference type="GO" id="GO:0005198">
    <property type="term" value="F:structural molecule activity"/>
    <property type="evidence" value="ECO:0007669"/>
    <property type="project" value="InterPro"/>
</dbReference>
<dbReference type="PRINTS" id="PR01010">
    <property type="entry name" value="FLGPRINGFLGI"/>
</dbReference>
<dbReference type="PANTHER" id="PTHR30381">
    <property type="entry name" value="FLAGELLAR P-RING PERIPLASMIC PROTEIN FLGI"/>
    <property type="match status" value="1"/>
</dbReference>
<dbReference type="AlphaFoldDB" id="A0A7V5H1W8"/>
<sequence>MVKKAVVGLLILGFWMSLSQAQVRIKDVVAIENGNRISLIGYGLVVGLAGTGDRPSSRRGAIFTVQSISNMLERFGITVPREDLRTRNVAAVMVTAQIPPFSHVGSRFDVVVSSLGDATSLEGGVLLMTPLRDAAGNAYAMAQGPLSVGGFNVETTAGERLKKNHSLVGRIPDGGYLQVEPPNQNIDLSKPIGLHLNEPDFVTARRIADQINNYFKVNPEEKALAQPISPGLVQLYFPDSLQSSAQAVNY</sequence>
<evidence type="ECO:0000313" key="5">
    <source>
        <dbReference type="EMBL" id="HHE54157.1"/>
    </source>
</evidence>
<dbReference type="GO" id="GO:0071973">
    <property type="term" value="P:bacterial-type flagellum-dependent cell motility"/>
    <property type="evidence" value="ECO:0007669"/>
    <property type="project" value="InterPro"/>
</dbReference>
<comment type="subcellular location">
    <subcellularLocation>
        <location evidence="2">Bacterial flagellum basal body</location>
    </subcellularLocation>
</comment>
<dbReference type="InterPro" id="IPR001782">
    <property type="entry name" value="Flag_FlgI"/>
</dbReference>
<evidence type="ECO:0000256" key="4">
    <source>
        <dbReference type="ARBA" id="ARBA00023143"/>
    </source>
</evidence>
<keyword evidence="5" id="KW-0969">Cilium</keyword>
<evidence type="ECO:0000256" key="2">
    <source>
        <dbReference type="ARBA" id="ARBA00004117"/>
    </source>
</evidence>
<accession>A0A7V5H1W8</accession>
<feature type="non-terminal residue" evidence="5">
    <location>
        <position position="250"/>
    </location>
</feature>
<keyword evidence="5" id="KW-0282">Flagellum</keyword>
<comment type="function">
    <text evidence="1">Assembles around the rod to form the L-ring and probably protects the motor/basal body from shearing forces during rotation.</text>
</comment>
<dbReference type="GO" id="GO:0009428">
    <property type="term" value="C:bacterial-type flagellum basal body, distal rod, P ring"/>
    <property type="evidence" value="ECO:0007669"/>
    <property type="project" value="InterPro"/>
</dbReference>
<proteinExistence type="predicted"/>
<protein>
    <submittedName>
        <fullName evidence="5">Flagellar basal body P-ring protein FlgI</fullName>
    </submittedName>
</protein>
<keyword evidence="3" id="KW-0732">Signal</keyword>
<keyword evidence="4" id="KW-0975">Bacterial flagellum</keyword>
<keyword evidence="5" id="KW-0966">Cell projection</keyword>
<reference evidence="5" key="1">
    <citation type="journal article" date="2020" name="mSystems">
        <title>Genome- and Community-Level Interaction Insights into Carbon Utilization and Element Cycling Functions of Hydrothermarchaeota in Hydrothermal Sediment.</title>
        <authorList>
            <person name="Zhou Z."/>
            <person name="Liu Y."/>
            <person name="Xu W."/>
            <person name="Pan J."/>
            <person name="Luo Z.H."/>
            <person name="Li M."/>
        </authorList>
    </citation>
    <scope>NUCLEOTIDE SEQUENCE [LARGE SCALE GENOMIC DNA]</scope>
    <source>
        <strain evidence="5">HyVt-76</strain>
    </source>
</reference>
<evidence type="ECO:0000256" key="3">
    <source>
        <dbReference type="ARBA" id="ARBA00022729"/>
    </source>
</evidence>
<evidence type="ECO:0000256" key="1">
    <source>
        <dbReference type="ARBA" id="ARBA00002591"/>
    </source>
</evidence>